<dbReference type="HOGENOM" id="CLU_2597971_0_0_14"/>
<evidence type="ECO:0000256" key="1">
    <source>
        <dbReference type="ARBA" id="ARBA00023125"/>
    </source>
</evidence>
<keyword evidence="1" id="KW-0238">DNA-binding</keyword>
<dbReference type="Pfam" id="PF12844">
    <property type="entry name" value="HTH_19"/>
    <property type="match status" value="1"/>
</dbReference>
<accession>U4KJP9</accession>
<sequence>MNNLKELRAKLKLTQTDVANFLGITQTQYSLHETGKSILNANQILKLCELYKCSPNELLGWRGIYETSTKEWDE</sequence>
<dbReference type="InterPro" id="IPR001387">
    <property type="entry name" value="Cro/C1-type_HTH"/>
</dbReference>
<proteinExistence type="predicted"/>
<protein>
    <submittedName>
        <fullName evidence="3">Putative transcriptional regulator</fullName>
    </submittedName>
</protein>
<dbReference type="InterPro" id="IPR010982">
    <property type="entry name" value="Lambda_DNA-bd_dom_sf"/>
</dbReference>
<dbReference type="Proteomes" id="UP000032740">
    <property type="component" value="Chromosome"/>
</dbReference>
<dbReference type="CDD" id="cd00093">
    <property type="entry name" value="HTH_XRE"/>
    <property type="match status" value="1"/>
</dbReference>
<dbReference type="PROSITE" id="PS50943">
    <property type="entry name" value="HTH_CROC1"/>
    <property type="match status" value="1"/>
</dbReference>
<organism evidence="3 4">
    <name type="scientific">Alteracholeplasma palmae (strain ATCC 49389 / J233)</name>
    <name type="common">Acholeplasma palmae</name>
    <dbReference type="NCBI Taxonomy" id="1318466"/>
    <lineage>
        <taxon>Bacteria</taxon>
        <taxon>Bacillati</taxon>
        <taxon>Mycoplasmatota</taxon>
        <taxon>Mollicutes</taxon>
        <taxon>Acholeplasmatales</taxon>
        <taxon>Acholeplasmataceae</taxon>
        <taxon>Acholeplasma</taxon>
    </lineage>
</organism>
<evidence type="ECO:0000259" key="2">
    <source>
        <dbReference type="PROSITE" id="PS50943"/>
    </source>
</evidence>
<dbReference type="STRING" id="1318466.BN85401870"/>
<dbReference type="RefSeq" id="WP_026655006.1">
    <property type="nucleotide sequence ID" value="NC_022538.1"/>
</dbReference>
<dbReference type="KEGG" id="apal:BN85401870"/>
<dbReference type="SUPFAM" id="SSF47413">
    <property type="entry name" value="lambda repressor-like DNA-binding domains"/>
    <property type="match status" value="1"/>
</dbReference>
<feature type="domain" description="HTH cro/C1-type" evidence="2">
    <location>
        <begin position="4"/>
        <end position="58"/>
    </location>
</feature>
<name>U4KJP9_ALTPJ</name>
<keyword evidence="4" id="KW-1185">Reference proteome</keyword>
<dbReference type="PANTHER" id="PTHR46558">
    <property type="entry name" value="TRACRIPTIONAL REGULATORY PROTEIN-RELATED-RELATED"/>
    <property type="match status" value="1"/>
</dbReference>
<dbReference type="AlphaFoldDB" id="U4KJP9"/>
<gene>
    <name evidence="3" type="ORF">BN85401870</name>
</gene>
<dbReference type="PANTHER" id="PTHR46558:SF11">
    <property type="entry name" value="HTH-TYPE TRANSCRIPTIONAL REGULATOR XRE"/>
    <property type="match status" value="1"/>
</dbReference>
<dbReference type="OrthoDB" id="384861at2"/>
<dbReference type="GO" id="GO:0003677">
    <property type="term" value="F:DNA binding"/>
    <property type="evidence" value="ECO:0007669"/>
    <property type="project" value="UniProtKB-KW"/>
</dbReference>
<dbReference type="EMBL" id="FO681347">
    <property type="protein sequence ID" value="CCV63764.1"/>
    <property type="molecule type" value="Genomic_DNA"/>
</dbReference>
<dbReference type="SMART" id="SM00530">
    <property type="entry name" value="HTH_XRE"/>
    <property type="match status" value="1"/>
</dbReference>
<reference evidence="3 4" key="1">
    <citation type="journal article" date="2013" name="J. Mol. Microbiol. Biotechnol.">
        <title>Analysis of the Complete Genomes of Acholeplasma brassicae , A. palmae and A. laidlawii and Their Comparison to the Obligate Parasites from ' Candidatus Phytoplasma'.</title>
        <authorList>
            <person name="Kube M."/>
            <person name="Siewert C."/>
            <person name="Migdoll A.M."/>
            <person name="Duduk B."/>
            <person name="Holz S."/>
            <person name="Rabus R."/>
            <person name="Seemuller E."/>
            <person name="Mitrovic J."/>
            <person name="Muller I."/>
            <person name="Buttner C."/>
            <person name="Reinhardt R."/>
        </authorList>
    </citation>
    <scope>NUCLEOTIDE SEQUENCE [LARGE SCALE GENOMIC DNA]</scope>
    <source>
        <strain evidence="3 4">J233</strain>
    </source>
</reference>
<evidence type="ECO:0000313" key="4">
    <source>
        <dbReference type="Proteomes" id="UP000032740"/>
    </source>
</evidence>
<evidence type="ECO:0000313" key="3">
    <source>
        <dbReference type="EMBL" id="CCV63764.1"/>
    </source>
</evidence>
<dbReference type="Gene3D" id="1.10.260.40">
    <property type="entry name" value="lambda repressor-like DNA-binding domains"/>
    <property type="match status" value="1"/>
</dbReference>